<keyword evidence="3" id="KW-1185">Reference proteome</keyword>
<proteinExistence type="predicted"/>
<protein>
    <submittedName>
        <fullName evidence="2">Uncharacterized protein</fullName>
    </submittedName>
</protein>
<dbReference type="Proteomes" id="UP001164743">
    <property type="component" value="Chromosome 1A"/>
</dbReference>
<feature type="region of interest" description="Disordered" evidence="1">
    <location>
        <begin position="20"/>
        <end position="42"/>
    </location>
</feature>
<feature type="compositionally biased region" description="Low complexity" evidence="1">
    <location>
        <begin position="33"/>
        <end position="42"/>
    </location>
</feature>
<reference evidence="2" key="1">
    <citation type="submission" date="2022-10" db="EMBL/GenBank/DDBJ databases">
        <title>Puccinia triticina Genome sequencing and assembly.</title>
        <authorList>
            <person name="Li C."/>
        </authorList>
    </citation>
    <scope>NUCLEOTIDE SEQUENCE</scope>
    <source>
        <strain evidence="2">Pt15</strain>
    </source>
</reference>
<accession>A0ABY7CC11</accession>
<name>A0ABY7CC11_9BASI</name>
<sequence length="53" mass="5801">MPSHPHNIWHLQPLKISLATNPNLPAPQPPLQQPLNQGLLPPSCHSGQIQICP</sequence>
<dbReference type="EMBL" id="CP110421">
    <property type="protein sequence ID" value="WAQ81686.1"/>
    <property type="molecule type" value="Genomic_DNA"/>
</dbReference>
<dbReference type="GeneID" id="77805986"/>
<evidence type="ECO:0000256" key="1">
    <source>
        <dbReference type="SAM" id="MobiDB-lite"/>
    </source>
</evidence>
<gene>
    <name evidence="2" type="ORF">PtA15_1A1028</name>
</gene>
<organism evidence="2 3">
    <name type="scientific">Puccinia triticina</name>
    <dbReference type="NCBI Taxonomy" id="208348"/>
    <lineage>
        <taxon>Eukaryota</taxon>
        <taxon>Fungi</taxon>
        <taxon>Dikarya</taxon>
        <taxon>Basidiomycota</taxon>
        <taxon>Pucciniomycotina</taxon>
        <taxon>Pucciniomycetes</taxon>
        <taxon>Pucciniales</taxon>
        <taxon>Pucciniaceae</taxon>
        <taxon>Puccinia</taxon>
    </lineage>
</organism>
<evidence type="ECO:0000313" key="2">
    <source>
        <dbReference type="EMBL" id="WAQ81686.1"/>
    </source>
</evidence>
<dbReference type="RefSeq" id="XP_053017241.1">
    <property type="nucleotide sequence ID" value="XM_053165090.1"/>
</dbReference>
<evidence type="ECO:0000313" key="3">
    <source>
        <dbReference type="Proteomes" id="UP001164743"/>
    </source>
</evidence>